<comment type="caution">
    <text evidence="1">The sequence shown here is derived from an EMBL/GenBank/DDBJ whole genome shotgun (WGS) entry which is preliminary data.</text>
</comment>
<reference evidence="1 2" key="1">
    <citation type="journal article" date="2021" name="Hortic Res">
        <title>High-quality reference genome and annotation aids understanding of berry development for evergreen blueberry (Vaccinium darrowii).</title>
        <authorList>
            <person name="Yu J."/>
            <person name="Hulse-Kemp A.M."/>
            <person name="Babiker E."/>
            <person name="Staton M."/>
        </authorList>
    </citation>
    <scope>NUCLEOTIDE SEQUENCE [LARGE SCALE GENOMIC DNA]</scope>
    <source>
        <strain evidence="2">cv. NJ 8807/NJ 8810</strain>
        <tissue evidence="1">Young leaf</tissue>
    </source>
</reference>
<dbReference type="Proteomes" id="UP000828048">
    <property type="component" value="Chromosome 9"/>
</dbReference>
<evidence type="ECO:0000313" key="1">
    <source>
        <dbReference type="EMBL" id="KAH7867547.1"/>
    </source>
</evidence>
<keyword evidence="2" id="KW-1185">Reference proteome</keyword>
<name>A0ACB7ZNS7_9ERIC</name>
<sequence>MVQFKESTISQTLLYQDILQTTTLVLLTKRRQRQKQEQQQREVLNRLGQGLDEIQKAREEYNLFRVFPEQGVDPEAMLTLLRTSSSVAMDVLSGSVKQRKASKVMRPPKRGQVKARIARSFVKMVSKVISKAVALGRKTRKERKVIAEEV</sequence>
<organism evidence="1 2">
    <name type="scientific">Vaccinium darrowii</name>
    <dbReference type="NCBI Taxonomy" id="229202"/>
    <lineage>
        <taxon>Eukaryota</taxon>
        <taxon>Viridiplantae</taxon>
        <taxon>Streptophyta</taxon>
        <taxon>Embryophyta</taxon>
        <taxon>Tracheophyta</taxon>
        <taxon>Spermatophyta</taxon>
        <taxon>Magnoliopsida</taxon>
        <taxon>eudicotyledons</taxon>
        <taxon>Gunneridae</taxon>
        <taxon>Pentapetalae</taxon>
        <taxon>asterids</taxon>
        <taxon>Ericales</taxon>
        <taxon>Ericaceae</taxon>
        <taxon>Vaccinioideae</taxon>
        <taxon>Vaccinieae</taxon>
        <taxon>Vaccinium</taxon>
    </lineage>
</organism>
<evidence type="ECO:0000313" key="2">
    <source>
        <dbReference type="Proteomes" id="UP000828048"/>
    </source>
</evidence>
<gene>
    <name evidence="1" type="ORF">Vadar_034724</name>
</gene>
<accession>A0ACB7ZNS7</accession>
<protein>
    <submittedName>
        <fullName evidence="1">Uncharacterized protein</fullName>
    </submittedName>
</protein>
<proteinExistence type="predicted"/>
<dbReference type="EMBL" id="CM037159">
    <property type="protein sequence ID" value="KAH7867547.1"/>
    <property type="molecule type" value="Genomic_DNA"/>
</dbReference>